<keyword evidence="5 9" id="KW-0812">Transmembrane</keyword>
<keyword evidence="3 8" id="KW-1003">Cell membrane</keyword>
<evidence type="ECO:0000256" key="4">
    <source>
        <dbReference type="ARBA" id="ARBA00022597"/>
    </source>
</evidence>
<evidence type="ECO:0000313" key="12">
    <source>
        <dbReference type="Proteomes" id="UP001158045"/>
    </source>
</evidence>
<dbReference type="PANTHER" id="PTHR33989:SF4">
    <property type="entry name" value="PTS SYSTEM N,N'-DIACETYLCHITOBIOSE-SPECIFIC EIIC COMPONENT"/>
    <property type="match status" value="1"/>
</dbReference>
<keyword evidence="6 9" id="KW-1133">Transmembrane helix</keyword>
<evidence type="ECO:0000256" key="8">
    <source>
        <dbReference type="PIRNR" id="PIRNR006351"/>
    </source>
</evidence>
<evidence type="ECO:0000256" key="6">
    <source>
        <dbReference type="ARBA" id="ARBA00022989"/>
    </source>
</evidence>
<accession>A0ABT6NBW6</accession>
<feature type="transmembrane region" description="Helical" evidence="9">
    <location>
        <begin position="138"/>
        <end position="158"/>
    </location>
</feature>
<feature type="transmembrane region" description="Helical" evidence="9">
    <location>
        <begin position="101"/>
        <end position="118"/>
    </location>
</feature>
<dbReference type="InterPro" id="IPR004796">
    <property type="entry name" value="PTS_IIC_cello"/>
</dbReference>
<feature type="transmembrane region" description="Helical" evidence="9">
    <location>
        <begin position="32"/>
        <end position="51"/>
    </location>
</feature>
<dbReference type="PIRSF" id="PIRSF006351">
    <property type="entry name" value="PTS_EIIC-Cellobiose"/>
    <property type="match status" value="1"/>
</dbReference>
<feature type="transmembrane region" description="Helical" evidence="9">
    <location>
        <begin position="71"/>
        <end position="89"/>
    </location>
</feature>
<protein>
    <recommendedName>
        <fullName evidence="8">Permease IIC component</fullName>
    </recommendedName>
</protein>
<dbReference type="PANTHER" id="PTHR33989">
    <property type="match status" value="1"/>
</dbReference>
<organism evidence="11 12">
    <name type="scientific">Fusibacter bizertensis</name>
    <dbReference type="NCBI Taxonomy" id="1488331"/>
    <lineage>
        <taxon>Bacteria</taxon>
        <taxon>Bacillati</taxon>
        <taxon>Bacillota</taxon>
        <taxon>Clostridia</taxon>
        <taxon>Eubacteriales</taxon>
        <taxon>Eubacteriales Family XII. Incertae Sedis</taxon>
        <taxon>Fusibacter</taxon>
    </lineage>
</organism>
<dbReference type="InterPro" id="IPR004501">
    <property type="entry name" value="PTS_EIIC_3"/>
</dbReference>
<name>A0ABT6NBW6_9FIRM</name>
<feature type="transmembrane region" description="Helical" evidence="9">
    <location>
        <begin position="342"/>
        <end position="361"/>
    </location>
</feature>
<feature type="transmembrane region" description="Helical" evidence="9">
    <location>
        <begin position="381"/>
        <end position="409"/>
    </location>
</feature>
<feature type="transmembrane region" description="Helical" evidence="9">
    <location>
        <begin position="222"/>
        <end position="242"/>
    </location>
</feature>
<evidence type="ECO:0000256" key="9">
    <source>
        <dbReference type="SAM" id="Phobius"/>
    </source>
</evidence>
<proteinExistence type="predicted"/>
<dbReference type="InterPro" id="IPR051088">
    <property type="entry name" value="PTS_Sugar-EIIC/EIIB"/>
</dbReference>
<evidence type="ECO:0000256" key="3">
    <source>
        <dbReference type="ARBA" id="ARBA00022475"/>
    </source>
</evidence>
<comment type="function">
    <text evidence="8">The phosphoenolpyruvate-dependent sugar phosphotransferase system (PTS), a major carbohydrate active -transport system, catalyzes the phosphorylation of incoming sugar substrates concomitant with their translocation across the cell membrane.</text>
</comment>
<evidence type="ECO:0000259" key="10">
    <source>
        <dbReference type="PROSITE" id="PS51105"/>
    </source>
</evidence>
<evidence type="ECO:0000256" key="7">
    <source>
        <dbReference type="ARBA" id="ARBA00023136"/>
    </source>
</evidence>
<dbReference type="Proteomes" id="UP001158045">
    <property type="component" value="Unassembled WGS sequence"/>
</dbReference>
<sequence length="427" mass="46338">MKSIMRFLEKYFIPVAGRIGSNRHLVAIRDGFVALMPILIAGSFAVLINNLPIDLYQDTMLSIFGDGWKNFGGNIWWGAFAVISLYLVFSISYNLAKSYEIDGLSAGMIALASFFILVPQVSPSGGWGDINWSYLNSGAMFVALIVAIISTELFVRLFRVKHLVIKMPEGVPPAVAKSFASLFPGLIVLIIFSIASMLIAKIPDGNLFVFINRVVAAPLTNVADTIWSAVVIVFMNQILWFFGLHGSNIIGGIIEPILLPMIQANIDAFQAGLEPTYTVTKVMLDTFVYMGGSGATLGLIFAAFIVAKRKEHREIAKLSIGPGMFNINEPVIYGLPIVLNPFLLIPFILGPILMVILTVTSMKLGFVPKTVVIVPWTFPPIIGAAVATASIRGGILAAINLVIATAVYLPFMGALDRSKTLQAEDHE</sequence>
<keyword evidence="4 8" id="KW-0762">Sugar transport</keyword>
<evidence type="ECO:0000256" key="1">
    <source>
        <dbReference type="ARBA" id="ARBA00004651"/>
    </source>
</evidence>
<dbReference type="InterPro" id="IPR003352">
    <property type="entry name" value="PTS_EIIC"/>
</dbReference>
<dbReference type="PROSITE" id="PS51105">
    <property type="entry name" value="PTS_EIIC_TYPE_3"/>
    <property type="match status" value="1"/>
</dbReference>
<feature type="transmembrane region" description="Helical" evidence="9">
    <location>
        <begin position="249"/>
        <end position="266"/>
    </location>
</feature>
<dbReference type="Pfam" id="PF02378">
    <property type="entry name" value="PTS_EIIC"/>
    <property type="match status" value="1"/>
</dbReference>
<evidence type="ECO:0000256" key="5">
    <source>
        <dbReference type="ARBA" id="ARBA00022692"/>
    </source>
</evidence>
<keyword evidence="7 8" id="KW-0472">Membrane</keyword>
<dbReference type="RefSeq" id="WP_281093722.1">
    <property type="nucleotide sequence ID" value="NZ_JARYZI010000004.1"/>
</dbReference>
<feature type="transmembrane region" description="Helical" evidence="9">
    <location>
        <begin position="179"/>
        <end position="202"/>
    </location>
</feature>
<keyword evidence="2 8" id="KW-0813">Transport</keyword>
<evidence type="ECO:0000256" key="2">
    <source>
        <dbReference type="ARBA" id="ARBA00022448"/>
    </source>
</evidence>
<keyword evidence="12" id="KW-1185">Reference proteome</keyword>
<reference evidence="11 12" key="1">
    <citation type="submission" date="2023-04" db="EMBL/GenBank/DDBJ databases">
        <title>Fusibacter bizertensis strain WBS, isolated from littoral bottom sediments of the Arctic seas - biochemical and genomic analysis.</title>
        <authorList>
            <person name="Brioukhanov A.L."/>
        </authorList>
    </citation>
    <scope>NUCLEOTIDE SEQUENCE [LARGE SCALE GENOMIC DNA]</scope>
    <source>
        <strain evidence="11 12">WBS</strain>
    </source>
</reference>
<evidence type="ECO:0000313" key="11">
    <source>
        <dbReference type="EMBL" id="MDH8677894.1"/>
    </source>
</evidence>
<comment type="caution">
    <text evidence="11">The sequence shown here is derived from an EMBL/GenBank/DDBJ whole genome shotgun (WGS) entry which is preliminary data.</text>
</comment>
<feature type="domain" description="PTS EIIC type-3" evidence="10">
    <location>
        <begin position="8"/>
        <end position="411"/>
    </location>
</feature>
<dbReference type="NCBIfam" id="TIGR00410">
    <property type="entry name" value="lacE"/>
    <property type="match status" value="1"/>
</dbReference>
<gene>
    <name evidence="11" type="ORF">QE109_07030</name>
</gene>
<dbReference type="EMBL" id="JARYZI010000004">
    <property type="protein sequence ID" value="MDH8677894.1"/>
    <property type="molecule type" value="Genomic_DNA"/>
</dbReference>
<feature type="transmembrane region" description="Helical" evidence="9">
    <location>
        <begin position="286"/>
        <end position="307"/>
    </location>
</feature>
<comment type="subcellular location">
    <subcellularLocation>
        <location evidence="1">Cell membrane</location>
        <topology evidence="1">Multi-pass membrane protein</topology>
    </subcellularLocation>
</comment>